<feature type="domain" description="GST N-terminal" evidence="1">
    <location>
        <begin position="14"/>
        <end position="112"/>
    </location>
</feature>
<dbReference type="PROSITE" id="PS50404">
    <property type="entry name" value="GST_NTER"/>
    <property type="match status" value="1"/>
</dbReference>
<dbReference type="Pfam" id="PF22041">
    <property type="entry name" value="GST_C_7"/>
    <property type="match status" value="1"/>
</dbReference>
<dbReference type="InterPro" id="IPR036282">
    <property type="entry name" value="Glutathione-S-Trfase_C_sf"/>
</dbReference>
<sequence>MANEAPVHFFDITSNLPIPSKSWSPNTLRTRLVLNYKKIPYTQSYISYPDIAPLLKSLSVPPLPPTVANYPYSLPAIAHPATLANPTANPSGVINDSWAIALHLEKTFPAPHHPTLFPSTGSYALALAVTKLIRALGPATLRILLPKIADILDERGAAYFRRTRAGIFGKPLEKLARDDAAAGGGGGEDVKKAWATVETDLGVVSEMLRGNGGAGPFFEGERAGYADLVFAAYLAWFERGDRAAWERVVGVGDGEIRRLWDACVPWIEGQGEEREFVVEK</sequence>
<dbReference type="STRING" id="2060905.A0A2B7X3X9"/>
<protein>
    <recommendedName>
        <fullName evidence="1">GST N-terminal domain-containing protein</fullName>
    </recommendedName>
</protein>
<dbReference type="Gene3D" id="1.20.1050.10">
    <property type="match status" value="1"/>
</dbReference>
<evidence type="ECO:0000313" key="3">
    <source>
        <dbReference type="Proteomes" id="UP000224080"/>
    </source>
</evidence>
<reference evidence="2 3" key="1">
    <citation type="submission" date="2017-10" db="EMBL/GenBank/DDBJ databases">
        <title>Comparative genomics in systemic dimorphic fungi from Ajellomycetaceae.</title>
        <authorList>
            <person name="Munoz J.F."/>
            <person name="Mcewen J.G."/>
            <person name="Clay O.K."/>
            <person name="Cuomo C.A."/>
        </authorList>
    </citation>
    <scope>NUCLEOTIDE SEQUENCE [LARGE SCALE GENOMIC DNA]</scope>
    <source>
        <strain evidence="2 3">UAMH130</strain>
    </source>
</reference>
<organism evidence="2 3">
    <name type="scientific">Blastomyces parvus</name>
    <dbReference type="NCBI Taxonomy" id="2060905"/>
    <lineage>
        <taxon>Eukaryota</taxon>
        <taxon>Fungi</taxon>
        <taxon>Dikarya</taxon>
        <taxon>Ascomycota</taxon>
        <taxon>Pezizomycotina</taxon>
        <taxon>Eurotiomycetes</taxon>
        <taxon>Eurotiomycetidae</taxon>
        <taxon>Onygenales</taxon>
        <taxon>Ajellomycetaceae</taxon>
        <taxon>Blastomyces</taxon>
    </lineage>
</organism>
<name>A0A2B7X3X9_9EURO</name>
<dbReference type="EMBL" id="PDNC01000046">
    <property type="protein sequence ID" value="PGH03655.1"/>
    <property type="molecule type" value="Genomic_DNA"/>
</dbReference>
<gene>
    <name evidence="2" type="ORF">GX51_03919</name>
</gene>
<proteinExistence type="predicted"/>
<dbReference type="InterPro" id="IPR004045">
    <property type="entry name" value="Glutathione_S-Trfase_N"/>
</dbReference>
<dbReference type="SUPFAM" id="SSF47616">
    <property type="entry name" value="GST C-terminal domain-like"/>
    <property type="match status" value="1"/>
</dbReference>
<dbReference type="OrthoDB" id="4951845at2759"/>
<evidence type="ECO:0000313" key="2">
    <source>
        <dbReference type="EMBL" id="PGH03655.1"/>
    </source>
</evidence>
<evidence type="ECO:0000259" key="1">
    <source>
        <dbReference type="PROSITE" id="PS50404"/>
    </source>
</evidence>
<dbReference type="InterPro" id="IPR036249">
    <property type="entry name" value="Thioredoxin-like_sf"/>
</dbReference>
<dbReference type="InterPro" id="IPR054416">
    <property type="entry name" value="GST_UstS-like_C"/>
</dbReference>
<dbReference type="AlphaFoldDB" id="A0A2B7X3X9"/>
<keyword evidence="3" id="KW-1185">Reference proteome</keyword>
<dbReference type="Gene3D" id="3.40.30.10">
    <property type="entry name" value="Glutaredoxin"/>
    <property type="match status" value="1"/>
</dbReference>
<dbReference type="Proteomes" id="UP000224080">
    <property type="component" value="Unassembled WGS sequence"/>
</dbReference>
<dbReference type="Pfam" id="PF13409">
    <property type="entry name" value="GST_N_2"/>
    <property type="match status" value="1"/>
</dbReference>
<comment type="caution">
    <text evidence="2">The sequence shown here is derived from an EMBL/GenBank/DDBJ whole genome shotgun (WGS) entry which is preliminary data.</text>
</comment>
<dbReference type="SUPFAM" id="SSF52833">
    <property type="entry name" value="Thioredoxin-like"/>
    <property type="match status" value="1"/>
</dbReference>
<accession>A0A2B7X3X9</accession>